<dbReference type="InterPro" id="IPR002469">
    <property type="entry name" value="Peptidase_S9B_N"/>
</dbReference>
<evidence type="ECO:0000259" key="4">
    <source>
        <dbReference type="Pfam" id="PF00930"/>
    </source>
</evidence>
<dbReference type="PANTHER" id="PTHR42776">
    <property type="entry name" value="SERINE PEPTIDASE S9 FAMILY MEMBER"/>
    <property type="match status" value="1"/>
</dbReference>
<evidence type="ECO:0000259" key="3">
    <source>
        <dbReference type="Pfam" id="PF00326"/>
    </source>
</evidence>
<evidence type="ECO:0008006" key="6">
    <source>
        <dbReference type="Google" id="ProtNLM"/>
    </source>
</evidence>
<keyword evidence="1" id="KW-0378">Hydrolase</keyword>
<dbReference type="GO" id="GO:0004252">
    <property type="term" value="F:serine-type endopeptidase activity"/>
    <property type="evidence" value="ECO:0007669"/>
    <property type="project" value="TreeGrafter"/>
</dbReference>
<feature type="domain" description="Peptidase S9 prolyl oligopeptidase catalytic" evidence="3">
    <location>
        <begin position="473"/>
        <end position="671"/>
    </location>
</feature>
<dbReference type="PANTHER" id="PTHR42776:SF27">
    <property type="entry name" value="DIPEPTIDYL PEPTIDASE FAMILY MEMBER 6"/>
    <property type="match status" value="1"/>
</dbReference>
<dbReference type="InterPro" id="IPR029058">
    <property type="entry name" value="AB_hydrolase_fold"/>
</dbReference>
<dbReference type="InterPro" id="IPR011042">
    <property type="entry name" value="6-blade_b-propeller_TolB-like"/>
</dbReference>
<reference evidence="5" key="1">
    <citation type="submission" date="2018-05" db="EMBL/GenBank/DDBJ databases">
        <authorList>
            <person name="Lanie J.A."/>
            <person name="Ng W.-L."/>
            <person name="Kazmierczak K.M."/>
            <person name="Andrzejewski T.M."/>
            <person name="Davidsen T.M."/>
            <person name="Wayne K.J."/>
            <person name="Tettelin H."/>
            <person name="Glass J.I."/>
            <person name="Rusch D."/>
            <person name="Podicherti R."/>
            <person name="Tsui H.-C.T."/>
            <person name="Winkler M.E."/>
        </authorList>
    </citation>
    <scope>NUCLEOTIDE SEQUENCE</scope>
</reference>
<sequence>MSVPTFRSQAPWFLVLIAATLPSLASSQTDADTKKLTLEMYLDLESVSNPQISPDGARIVYTRGWVDKMNDRRESSIWIMNADGNKNHFLVDGSGPLWSPDGTRIAYTAKGEPEGSQIFVRWMDDEGATTQITRLEKGPGGIAWSPDGESISFSMNVDGEPAWSVNPPGRPDGATWTEGPKVVTRADYRQDRQGFVDEGWQHVFVVPAEGGTPRQLTNGDWNHSTGRWTADGSELLFSSLRTEDSELSWRESEIYAVNVATEEIRQLTTRRGQDTGPLPSPRGDLVAYRGSDFNTDTYRNSGVYLMNLDGSGSRLISGDFDRNINNMEWAHDGSGIYVTISYQGARNVHFISAQGTVSEVTSGAHMLGLSSFTDQGFAVATLSSPQVPADIVSFDLDGPITFRQLTNVNDDIMAGVTLADVEEIWYESLDGFQIQGWIIKPPDFDPSEKYPLMLSIHGGPHGMYNVGFNFAWQEHAANGYVILYTNPRGSSGYGSPFGNAIKNAYPGKDFNDLMNGVDLVISRGYVDEENMFVYGCSGGGVLTSWVVGHTNRFAAASANCPVTNWLSFVGTTDGIGWYRNFEKFPWDDPSEHLRRSPLMYVGNVTTPTMLMTGVDDLRTPMPQTEEYYAALKVMGVETAMIRFNNEWHGTSSTPSNFLRTQLFLREWFKRHEQGRSITF</sequence>
<proteinExistence type="predicted"/>
<dbReference type="InterPro" id="IPR001375">
    <property type="entry name" value="Peptidase_S9_cat"/>
</dbReference>
<dbReference type="Pfam" id="PF00930">
    <property type="entry name" value="DPPIV_N"/>
    <property type="match status" value="1"/>
</dbReference>
<name>A0A381QH59_9ZZZZ</name>
<evidence type="ECO:0000256" key="1">
    <source>
        <dbReference type="ARBA" id="ARBA00022801"/>
    </source>
</evidence>
<feature type="domain" description="Dipeptidylpeptidase IV N-terminal" evidence="4">
    <location>
        <begin position="197"/>
        <end position="274"/>
    </location>
</feature>
<keyword evidence="2" id="KW-0720">Serine protease</keyword>
<keyword evidence="2" id="KW-0645">Protease</keyword>
<dbReference type="EMBL" id="UINC01001316">
    <property type="protein sequence ID" value="SUZ77407.1"/>
    <property type="molecule type" value="Genomic_DNA"/>
</dbReference>
<organism evidence="5">
    <name type="scientific">marine metagenome</name>
    <dbReference type="NCBI Taxonomy" id="408172"/>
    <lineage>
        <taxon>unclassified sequences</taxon>
        <taxon>metagenomes</taxon>
        <taxon>ecological metagenomes</taxon>
    </lineage>
</organism>
<dbReference type="SUPFAM" id="SSF53474">
    <property type="entry name" value="alpha/beta-Hydrolases"/>
    <property type="match status" value="1"/>
</dbReference>
<evidence type="ECO:0000313" key="5">
    <source>
        <dbReference type="EMBL" id="SUZ77407.1"/>
    </source>
</evidence>
<dbReference type="InterPro" id="IPR011659">
    <property type="entry name" value="WD40"/>
</dbReference>
<evidence type="ECO:0000256" key="2">
    <source>
        <dbReference type="ARBA" id="ARBA00022825"/>
    </source>
</evidence>
<dbReference type="Gene3D" id="2.120.10.30">
    <property type="entry name" value="TolB, C-terminal domain"/>
    <property type="match status" value="2"/>
</dbReference>
<protein>
    <recommendedName>
        <fullName evidence="6">Peptidase S9 prolyl oligopeptidase catalytic domain-containing protein</fullName>
    </recommendedName>
</protein>
<gene>
    <name evidence="5" type="ORF">METZ01_LOCUS30261</name>
</gene>
<dbReference type="Pfam" id="PF07676">
    <property type="entry name" value="PD40"/>
    <property type="match status" value="1"/>
</dbReference>
<dbReference type="SUPFAM" id="SSF82171">
    <property type="entry name" value="DPP6 N-terminal domain-like"/>
    <property type="match status" value="1"/>
</dbReference>
<dbReference type="AlphaFoldDB" id="A0A381QH59"/>
<dbReference type="Pfam" id="PF00326">
    <property type="entry name" value="Peptidase_S9"/>
    <property type="match status" value="1"/>
</dbReference>
<dbReference type="GO" id="GO:0006508">
    <property type="term" value="P:proteolysis"/>
    <property type="evidence" value="ECO:0007669"/>
    <property type="project" value="InterPro"/>
</dbReference>
<accession>A0A381QH59</accession>
<dbReference type="Gene3D" id="3.40.50.1820">
    <property type="entry name" value="alpha/beta hydrolase"/>
    <property type="match status" value="1"/>
</dbReference>